<accession>A0A286BV62</accession>
<keyword evidence="7" id="KW-1185">Reference proteome</keyword>
<evidence type="ECO:0000313" key="6">
    <source>
        <dbReference type="EMBL" id="SOD38018.1"/>
    </source>
</evidence>
<sequence>MMLVIITLIVTNDERINEMEKLSHKARTRQRILDEASVAMRESGTEGIGVAALMKRAGLTHGGFYAHFASREELVKAVITEMFTDSARRFADITALQDPAQRLNQLVDNYLSDHHCRTPGEGCPMPALVSEMAHLPEDTRALFSQRREAVRQRLVQTLQELHHPQADEVATSMLAEMVGAVALARACADDDEARTLLAMSRRSVKQRAGLETI</sequence>
<evidence type="ECO:0000256" key="4">
    <source>
        <dbReference type="PROSITE-ProRule" id="PRU00335"/>
    </source>
</evidence>
<dbReference type="AlphaFoldDB" id="A0A286BV62"/>
<dbReference type="GO" id="GO:0003677">
    <property type="term" value="F:DNA binding"/>
    <property type="evidence" value="ECO:0007669"/>
    <property type="project" value="UniProtKB-UniRule"/>
</dbReference>
<name>A0A286BV62_9GAMM</name>
<dbReference type="EMBL" id="OCMY01000001">
    <property type="protein sequence ID" value="SOD38018.1"/>
    <property type="molecule type" value="Genomic_DNA"/>
</dbReference>
<dbReference type="Proteomes" id="UP000219271">
    <property type="component" value="Unassembled WGS sequence"/>
</dbReference>
<reference evidence="7" key="1">
    <citation type="submission" date="2017-09" db="EMBL/GenBank/DDBJ databases">
        <authorList>
            <person name="Varghese N."/>
            <person name="Submissions S."/>
        </authorList>
    </citation>
    <scope>NUCLEOTIDE SEQUENCE [LARGE SCALE GENOMIC DNA]</scope>
    <source>
        <strain evidence="7">JKS000234</strain>
    </source>
</reference>
<dbReference type="Gene3D" id="1.10.10.60">
    <property type="entry name" value="Homeodomain-like"/>
    <property type="match status" value="1"/>
</dbReference>
<evidence type="ECO:0000256" key="1">
    <source>
        <dbReference type="ARBA" id="ARBA00023015"/>
    </source>
</evidence>
<dbReference type="SUPFAM" id="SSF48498">
    <property type="entry name" value="Tetracyclin repressor-like, C-terminal domain"/>
    <property type="match status" value="1"/>
</dbReference>
<dbReference type="Gene3D" id="1.10.357.10">
    <property type="entry name" value="Tetracycline Repressor, domain 2"/>
    <property type="match status" value="1"/>
</dbReference>
<dbReference type="InterPro" id="IPR001647">
    <property type="entry name" value="HTH_TetR"/>
</dbReference>
<proteinExistence type="predicted"/>
<keyword evidence="1" id="KW-0805">Transcription regulation</keyword>
<keyword evidence="3" id="KW-0804">Transcription</keyword>
<evidence type="ECO:0000313" key="7">
    <source>
        <dbReference type="Proteomes" id="UP000219271"/>
    </source>
</evidence>
<dbReference type="Pfam" id="PF00440">
    <property type="entry name" value="TetR_N"/>
    <property type="match status" value="1"/>
</dbReference>
<feature type="domain" description="HTH tetR-type" evidence="5">
    <location>
        <begin position="26"/>
        <end position="86"/>
    </location>
</feature>
<evidence type="ECO:0000259" key="5">
    <source>
        <dbReference type="PROSITE" id="PS50977"/>
    </source>
</evidence>
<evidence type="ECO:0000256" key="3">
    <source>
        <dbReference type="ARBA" id="ARBA00023163"/>
    </source>
</evidence>
<keyword evidence="2 4" id="KW-0238">DNA-binding</keyword>
<dbReference type="PROSITE" id="PS50977">
    <property type="entry name" value="HTH_TETR_2"/>
    <property type="match status" value="1"/>
</dbReference>
<evidence type="ECO:0000256" key="2">
    <source>
        <dbReference type="ARBA" id="ARBA00023125"/>
    </source>
</evidence>
<protein>
    <submittedName>
        <fullName evidence="6">Transcriptional regulator, TetR family</fullName>
    </submittedName>
</protein>
<dbReference type="PRINTS" id="PR00455">
    <property type="entry name" value="HTHTETR"/>
</dbReference>
<organism evidence="6 7">
    <name type="scientific">Candidatus Pantoea floridensis</name>
    <dbReference type="NCBI Taxonomy" id="1938870"/>
    <lineage>
        <taxon>Bacteria</taxon>
        <taxon>Pseudomonadati</taxon>
        <taxon>Pseudomonadota</taxon>
        <taxon>Gammaproteobacteria</taxon>
        <taxon>Enterobacterales</taxon>
        <taxon>Erwiniaceae</taxon>
        <taxon>Pantoea</taxon>
    </lineage>
</organism>
<gene>
    <name evidence="6" type="ORF">SAMN06273570_2404</name>
</gene>
<dbReference type="Pfam" id="PF16925">
    <property type="entry name" value="TetR_C_13"/>
    <property type="match status" value="1"/>
</dbReference>
<dbReference type="PANTHER" id="PTHR47506:SF7">
    <property type="entry name" value="TRANSCRIPTIONAL REGULATORY PROTEIN"/>
    <property type="match status" value="1"/>
</dbReference>
<dbReference type="SUPFAM" id="SSF46689">
    <property type="entry name" value="Homeodomain-like"/>
    <property type="match status" value="1"/>
</dbReference>
<feature type="DNA-binding region" description="H-T-H motif" evidence="4">
    <location>
        <begin position="49"/>
        <end position="68"/>
    </location>
</feature>
<dbReference type="InterPro" id="IPR009057">
    <property type="entry name" value="Homeodomain-like_sf"/>
</dbReference>
<dbReference type="InterPro" id="IPR011075">
    <property type="entry name" value="TetR_C"/>
</dbReference>
<dbReference type="InterPro" id="IPR036271">
    <property type="entry name" value="Tet_transcr_reg_TetR-rel_C_sf"/>
</dbReference>
<dbReference type="PANTHER" id="PTHR47506">
    <property type="entry name" value="TRANSCRIPTIONAL REGULATORY PROTEIN"/>
    <property type="match status" value="1"/>
</dbReference>